<dbReference type="GO" id="GO:0016020">
    <property type="term" value="C:membrane"/>
    <property type="evidence" value="ECO:0007669"/>
    <property type="project" value="InterPro"/>
</dbReference>
<feature type="transmembrane region" description="Helical" evidence="1">
    <location>
        <begin position="217"/>
        <end position="234"/>
    </location>
</feature>
<dbReference type="GO" id="GO:0008654">
    <property type="term" value="P:phospholipid biosynthetic process"/>
    <property type="evidence" value="ECO:0007669"/>
    <property type="project" value="InterPro"/>
</dbReference>
<dbReference type="EMBL" id="MHMH01000021">
    <property type="protein sequence ID" value="OGZ23978.1"/>
    <property type="molecule type" value="Genomic_DNA"/>
</dbReference>
<evidence type="ECO:0000313" key="2">
    <source>
        <dbReference type="EMBL" id="OGZ23978.1"/>
    </source>
</evidence>
<dbReference type="Proteomes" id="UP000178647">
    <property type="component" value="Unassembled WGS sequence"/>
</dbReference>
<comment type="caution">
    <text evidence="2">The sequence shown here is derived from an EMBL/GenBank/DDBJ whole genome shotgun (WGS) entry which is preliminary data.</text>
</comment>
<feature type="transmembrane region" description="Helical" evidence="1">
    <location>
        <begin position="45"/>
        <end position="64"/>
    </location>
</feature>
<evidence type="ECO:0000313" key="3">
    <source>
        <dbReference type="Proteomes" id="UP000178647"/>
    </source>
</evidence>
<feature type="transmembrane region" description="Helical" evidence="1">
    <location>
        <begin position="117"/>
        <end position="142"/>
    </location>
</feature>
<reference evidence="2 3" key="1">
    <citation type="journal article" date="2016" name="Nat. Commun.">
        <title>Thousands of microbial genomes shed light on interconnected biogeochemical processes in an aquifer system.</title>
        <authorList>
            <person name="Anantharaman K."/>
            <person name="Brown C.T."/>
            <person name="Hug L.A."/>
            <person name="Sharon I."/>
            <person name="Castelle C.J."/>
            <person name="Probst A.J."/>
            <person name="Thomas B.C."/>
            <person name="Singh A."/>
            <person name="Wilkins M.J."/>
            <person name="Karaoz U."/>
            <person name="Brodie E.L."/>
            <person name="Williams K.H."/>
            <person name="Hubbard S.S."/>
            <person name="Banfield J.F."/>
        </authorList>
    </citation>
    <scope>NUCLEOTIDE SEQUENCE [LARGE SCALE GENOMIC DNA]</scope>
</reference>
<dbReference type="InterPro" id="IPR043130">
    <property type="entry name" value="CDP-OH_PTrfase_TM_dom"/>
</dbReference>
<evidence type="ECO:0000256" key="1">
    <source>
        <dbReference type="SAM" id="Phobius"/>
    </source>
</evidence>
<dbReference type="Gene3D" id="1.20.120.1760">
    <property type="match status" value="1"/>
</dbReference>
<dbReference type="STRING" id="1801672.A2896_01395"/>
<dbReference type="Pfam" id="PF01066">
    <property type="entry name" value="CDP-OH_P_transf"/>
    <property type="match status" value="1"/>
</dbReference>
<accession>A0A1G2EFK8</accession>
<organism evidence="2 3">
    <name type="scientific">Candidatus Nealsonbacteria bacterium RIFCSPLOWO2_01_FULL_43_32</name>
    <dbReference type="NCBI Taxonomy" id="1801672"/>
    <lineage>
        <taxon>Bacteria</taxon>
        <taxon>Candidatus Nealsoniibacteriota</taxon>
    </lineage>
</organism>
<sequence length="245" mass="27822">MESIKELRKICQKQGEAGKESFINRFFRNFSIYFTWFFLHFKRLTANQVTIWGTVLFVLGSLCFIKGEYWWSLTGIALLWLAHIIDLSDGEVARYRGSGSGLGGSFMEPMTHDIKCAALFIPLALGAYAAFVYPILLILLGFSASMFKVLLRLAKLRYISAILQSGRQSEGAYRKAGERAFYSDKRLKRILSSFGGITTGIIFWIPLAVIIDKVSLIVIFYGILSPLMYFVLLFKQYQGIKNIKT</sequence>
<evidence type="ECO:0008006" key="4">
    <source>
        <dbReference type="Google" id="ProtNLM"/>
    </source>
</evidence>
<feature type="transmembrane region" description="Helical" evidence="1">
    <location>
        <begin position="190"/>
        <end position="211"/>
    </location>
</feature>
<dbReference type="InterPro" id="IPR000462">
    <property type="entry name" value="CDP-OH_P_trans"/>
</dbReference>
<keyword evidence="1" id="KW-0472">Membrane</keyword>
<keyword evidence="1" id="KW-0812">Transmembrane</keyword>
<gene>
    <name evidence="2" type="ORF">A2896_01395</name>
</gene>
<protein>
    <recommendedName>
        <fullName evidence="4">CDP-alcohol phosphatidyltransferase</fullName>
    </recommendedName>
</protein>
<name>A0A1G2EFK8_9BACT</name>
<dbReference type="GO" id="GO:0016780">
    <property type="term" value="F:phosphotransferase activity, for other substituted phosphate groups"/>
    <property type="evidence" value="ECO:0007669"/>
    <property type="project" value="InterPro"/>
</dbReference>
<keyword evidence="1" id="KW-1133">Transmembrane helix</keyword>
<proteinExistence type="predicted"/>
<dbReference type="AlphaFoldDB" id="A0A1G2EFK8"/>